<dbReference type="GO" id="GO:0004519">
    <property type="term" value="F:endonuclease activity"/>
    <property type="evidence" value="ECO:0007669"/>
    <property type="project" value="UniProtKB-KW"/>
</dbReference>
<proteinExistence type="predicted"/>
<keyword evidence="1" id="KW-1133">Transmembrane helix</keyword>
<accession>A0A3N6MBC6</accession>
<dbReference type="Pfam" id="PF01844">
    <property type="entry name" value="HNH"/>
    <property type="match status" value="1"/>
</dbReference>
<dbReference type="GO" id="GO:0008270">
    <property type="term" value="F:zinc ion binding"/>
    <property type="evidence" value="ECO:0007669"/>
    <property type="project" value="InterPro"/>
</dbReference>
<reference evidence="3 4" key="1">
    <citation type="submission" date="2018-10" db="EMBL/GenBank/DDBJ databases">
        <title>Natrarchaeobius chitinivorans gen. nov., sp. nov., and Natrarchaeobius haloalkaliphilus sp. nov., alkaliphilic, chitin-utilizing haloarchaea from hypersaline alkaline lakes.</title>
        <authorList>
            <person name="Sorokin D.Y."/>
            <person name="Elcheninov A.G."/>
            <person name="Kostrikina N.A."/>
            <person name="Bale N.J."/>
            <person name="Sinninghe Damste J.S."/>
            <person name="Khijniak T.V."/>
            <person name="Kublanov I.V."/>
            <person name="Toshchakov S.V."/>
        </authorList>
    </citation>
    <scope>NUCLEOTIDE SEQUENCE [LARGE SCALE GENOMIC DNA]</scope>
    <source>
        <strain evidence="3 4">AArcht4T</strain>
    </source>
</reference>
<evidence type="ECO:0000313" key="3">
    <source>
        <dbReference type="EMBL" id="RQG90946.1"/>
    </source>
</evidence>
<evidence type="ECO:0000256" key="1">
    <source>
        <dbReference type="SAM" id="Phobius"/>
    </source>
</evidence>
<keyword evidence="1" id="KW-0472">Membrane</keyword>
<protein>
    <submittedName>
        <fullName evidence="3">HNH endonuclease</fullName>
    </submittedName>
</protein>
<name>A0A3N6MBC6_NATCH</name>
<keyword evidence="3" id="KW-0540">Nuclease</keyword>
<dbReference type="AlphaFoldDB" id="A0A3N6MBC6"/>
<comment type="caution">
    <text evidence="3">The sequence shown here is derived from an EMBL/GenBank/DDBJ whole genome shotgun (WGS) entry which is preliminary data.</text>
</comment>
<dbReference type="EMBL" id="REGA01000022">
    <property type="protein sequence ID" value="RQG90946.1"/>
    <property type="molecule type" value="Genomic_DNA"/>
</dbReference>
<feature type="transmembrane region" description="Helical" evidence="1">
    <location>
        <begin position="92"/>
        <end position="112"/>
    </location>
</feature>
<organism evidence="3 4">
    <name type="scientific">Natrarchaeobius chitinivorans</name>
    <dbReference type="NCBI Taxonomy" id="1679083"/>
    <lineage>
        <taxon>Archaea</taxon>
        <taxon>Methanobacteriati</taxon>
        <taxon>Methanobacteriota</taxon>
        <taxon>Stenosarchaea group</taxon>
        <taxon>Halobacteria</taxon>
        <taxon>Halobacteriales</taxon>
        <taxon>Natrialbaceae</taxon>
        <taxon>Natrarchaeobius</taxon>
    </lineage>
</organism>
<dbReference type="InterPro" id="IPR003615">
    <property type="entry name" value="HNH_nuc"/>
</dbReference>
<dbReference type="SMART" id="SM00507">
    <property type="entry name" value="HNHc"/>
    <property type="match status" value="1"/>
</dbReference>
<dbReference type="Gene3D" id="1.10.30.50">
    <property type="match status" value="1"/>
</dbReference>
<dbReference type="Proteomes" id="UP000282323">
    <property type="component" value="Unassembled WGS sequence"/>
</dbReference>
<keyword evidence="3" id="KW-0378">Hydrolase</keyword>
<evidence type="ECO:0000313" key="4">
    <source>
        <dbReference type="Proteomes" id="UP000282323"/>
    </source>
</evidence>
<evidence type="ECO:0000259" key="2">
    <source>
        <dbReference type="SMART" id="SM00507"/>
    </source>
</evidence>
<dbReference type="CDD" id="cd00085">
    <property type="entry name" value="HNHc"/>
    <property type="match status" value="1"/>
</dbReference>
<dbReference type="GO" id="GO:0003676">
    <property type="term" value="F:nucleic acid binding"/>
    <property type="evidence" value="ECO:0007669"/>
    <property type="project" value="InterPro"/>
</dbReference>
<keyword evidence="4" id="KW-1185">Reference proteome</keyword>
<keyword evidence="3" id="KW-0255">Endonuclease</keyword>
<sequence length="150" mass="16635">MHHDYPSDWDERRKRVYRRDNYACGNCGVRGGPRGTHQLEAHHIVPLAKGGTNDIENLRTLCYDCHTAIHNDSAYAPTRTDSRGSDGDLEELGPYSFLGAIVFSIMFVLTILVEMTALFWVGIVAIVVGVIADVCLEEKETGPGVTVERD</sequence>
<keyword evidence="1" id="KW-0812">Transmembrane</keyword>
<dbReference type="InterPro" id="IPR002711">
    <property type="entry name" value="HNH"/>
</dbReference>
<gene>
    <name evidence="3" type="ORF">EA473_19360</name>
</gene>
<feature type="domain" description="HNH nuclease" evidence="2">
    <location>
        <begin position="11"/>
        <end position="67"/>
    </location>
</feature>
<dbReference type="OrthoDB" id="11472at2157"/>